<dbReference type="SMART" id="SM00979">
    <property type="entry name" value="TIFY"/>
    <property type="match status" value="1"/>
</dbReference>
<evidence type="ECO:0000313" key="5">
    <source>
        <dbReference type="Proteomes" id="UP000000226"/>
    </source>
</evidence>
<evidence type="ECO:0000259" key="3">
    <source>
        <dbReference type="PROSITE" id="PS51320"/>
    </source>
</evidence>
<accession>V7C7C2</accession>
<dbReference type="EMBL" id="CM002290">
    <property type="protein sequence ID" value="ESW25263.1"/>
    <property type="molecule type" value="Genomic_DNA"/>
</dbReference>
<dbReference type="InterPro" id="IPR040390">
    <property type="entry name" value="TIFY/JAZ"/>
</dbReference>
<dbReference type="GO" id="GO:0005634">
    <property type="term" value="C:nucleus"/>
    <property type="evidence" value="ECO:0007669"/>
    <property type="project" value="UniProtKB-SubCell"/>
</dbReference>
<comment type="function">
    <text evidence="2">Repressor of jasmonate responses.</text>
</comment>
<sequence length="323" mass="34536">MERDFLGLNSKEPLVVVKEKMNNDSGCKDTGFTKGGMVKWPFMNKVSVHPHLMFLNTPQKSLNHDGQGGIHFSLAPYPALHDVVYMNRPHDVKMLSVPKQTIPVSMGHPSLKNHFTTVGQNMNASGMKQPLLRAIPVTAPHSVLPIVGADADAAPGMTKTCNRVKPSASVPKLTIFYAGTVNVFDDISPQKAQAIMLMARNDLSAASNVVVPNVEAPRLTLAGGDGVHVSKTMPLSSPLSLSSHIGAQSLSGSSSSDEFLAAKTSGGTPLSVNTVETPKVVNTTTMLPSAVPQARKASLARFLEKRKERVLSAAPYNLNKQEV</sequence>
<name>V7C7C2_PHAVU</name>
<evidence type="ECO:0000256" key="1">
    <source>
        <dbReference type="ARBA" id="ARBA00008614"/>
    </source>
</evidence>
<keyword evidence="2" id="KW-0539">Nucleus</keyword>
<dbReference type="GO" id="GO:0031347">
    <property type="term" value="P:regulation of defense response"/>
    <property type="evidence" value="ECO:0007669"/>
    <property type="project" value="UniProtKB-UniRule"/>
</dbReference>
<dbReference type="AlphaFoldDB" id="V7C7C2"/>
<dbReference type="PANTHER" id="PTHR33077">
    <property type="entry name" value="PROTEIN TIFY 4A-RELATED-RELATED"/>
    <property type="match status" value="1"/>
</dbReference>
<organism evidence="4 5">
    <name type="scientific">Phaseolus vulgaris</name>
    <name type="common">Kidney bean</name>
    <name type="synonym">French bean</name>
    <dbReference type="NCBI Taxonomy" id="3885"/>
    <lineage>
        <taxon>Eukaryota</taxon>
        <taxon>Viridiplantae</taxon>
        <taxon>Streptophyta</taxon>
        <taxon>Embryophyta</taxon>
        <taxon>Tracheophyta</taxon>
        <taxon>Spermatophyta</taxon>
        <taxon>Magnoliopsida</taxon>
        <taxon>eudicotyledons</taxon>
        <taxon>Gunneridae</taxon>
        <taxon>Pentapetalae</taxon>
        <taxon>rosids</taxon>
        <taxon>fabids</taxon>
        <taxon>Fabales</taxon>
        <taxon>Fabaceae</taxon>
        <taxon>Papilionoideae</taxon>
        <taxon>50 kb inversion clade</taxon>
        <taxon>NPAAA clade</taxon>
        <taxon>indigoferoid/millettioid clade</taxon>
        <taxon>Phaseoleae</taxon>
        <taxon>Phaseolus</taxon>
    </lineage>
</organism>
<dbReference type="PANTHER" id="PTHR33077:SF90">
    <property type="entry name" value="PROTEIN TIFY 7"/>
    <property type="match status" value="1"/>
</dbReference>
<protein>
    <recommendedName>
        <fullName evidence="2">Protein TIFY</fullName>
    </recommendedName>
    <alternativeName>
        <fullName evidence="2">Jasmonate ZIM domain-containing protein</fullName>
    </alternativeName>
</protein>
<gene>
    <name evidence="4" type="ORF">PHAVU_003G021000g</name>
</gene>
<dbReference type="OMA" id="NGAVVKW"/>
<keyword evidence="5" id="KW-1185">Reference proteome</keyword>
<dbReference type="eggNOG" id="ENOG502QWAG">
    <property type="taxonomic scope" value="Eukaryota"/>
</dbReference>
<reference evidence="5" key="1">
    <citation type="journal article" date="2014" name="Nat. Genet.">
        <title>A reference genome for common bean and genome-wide analysis of dual domestications.</title>
        <authorList>
            <person name="Schmutz J."/>
            <person name="McClean P.E."/>
            <person name="Mamidi S."/>
            <person name="Wu G.A."/>
            <person name="Cannon S.B."/>
            <person name="Grimwood J."/>
            <person name="Jenkins J."/>
            <person name="Shu S."/>
            <person name="Song Q."/>
            <person name="Chavarro C."/>
            <person name="Torres-Torres M."/>
            <person name="Geffroy V."/>
            <person name="Moghaddam S.M."/>
            <person name="Gao D."/>
            <person name="Abernathy B."/>
            <person name="Barry K."/>
            <person name="Blair M."/>
            <person name="Brick M.A."/>
            <person name="Chovatia M."/>
            <person name="Gepts P."/>
            <person name="Goodstein D.M."/>
            <person name="Gonzales M."/>
            <person name="Hellsten U."/>
            <person name="Hyten D.L."/>
            <person name="Jia G."/>
            <person name="Kelly J.D."/>
            <person name="Kudrna D."/>
            <person name="Lee R."/>
            <person name="Richard M.M."/>
            <person name="Miklas P.N."/>
            <person name="Osorno J.M."/>
            <person name="Rodrigues J."/>
            <person name="Thareau V."/>
            <person name="Urrea C.A."/>
            <person name="Wang M."/>
            <person name="Yu Y."/>
            <person name="Zhang M."/>
            <person name="Wing R.A."/>
            <person name="Cregan P.B."/>
            <person name="Rokhsar D.S."/>
            <person name="Jackson S.A."/>
        </authorList>
    </citation>
    <scope>NUCLEOTIDE SEQUENCE [LARGE SCALE GENOMIC DNA]</scope>
    <source>
        <strain evidence="5">cv. G19833</strain>
    </source>
</reference>
<dbReference type="Pfam" id="PF09425">
    <property type="entry name" value="Jas_motif"/>
    <property type="match status" value="1"/>
</dbReference>
<evidence type="ECO:0000256" key="2">
    <source>
        <dbReference type="RuleBase" id="RU369065"/>
    </source>
</evidence>
<comment type="similarity">
    <text evidence="1 2">Belongs to the TIFY/JAZ family.</text>
</comment>
<keyword evidence="2" id="KW-1184">Jasmonic acid signaling pathway</keyword>
<dbReference type="InterPro" id="IPR010399">
    <property type="entry name" value="Tify_dom"/>
</dbReference>
<evidence type="ECO:0000313" key="4">
    <source>
        <dbReference type="EMBL" id="ESW25263.1"/>
    </source>
</evidence>
<dbReference type="GO" id="GO:0009611">
    <property type="term" value="P:response to wounding"/>
    <property type="evidence" value="ECO:0007669"/>
    <property type="project" value="UniProtKB-UniRule"/>
</dbReference>
<dbReference type="OrthoDB" id="1939212at2759"/>
<dbReference type="Gramene" id="ESW25263">
    <property type="protein sequence ID" value="ESW25263"/>
    <property type="gene ID" value="PHAVU_003G021000g"/>
</dbReference>
<dbReference type="STRING" id="3885.V7C7C2"/>
<proteinExistence type="inferred from homology"/>
<dbReference type="PROSITE" id="PS51320">
    <property type="entry name" value="TIFY"/>
    <property type="match status" value="1"/>
</dbReference>
<dbReference type="Proteomes" id="UP000000226">
    <property type="component" value="Chromosome 3"/>
</dbReference>
<feature type="domain" description="Tify" evidence="3">
    <location>
        <begin position="166"/>
        <end position="201"/>
    </location>
</feature>
<dbReference type="Pfam" id="PF06200">
    <property type="entry name" value="tify"/>
    <property type="match status" value="1"/>
</dbReference>
<dbReference type="GO" id="GO:2000022">
    <property type="term" value="P:regulation of jasmonic acid mediated signaling pathway"/>
    <property type="evidence" value="ECO:0007669"/>
    <property type="project" value="UniProtKB-UniRule"/>
</dbReference>
<dbReference type="InterPro" id="IPR018467">
    <property type="entry name" value="CCT_CS"/>
</dbReference>
<comment type="subcellular location">
    <subcellularLocation>
        <location evidence="2">Nucleus</location>
    </subcellularLocation>
</comment>
<comment type="domain">
    <text evidence="2">The jas domain is required for interaction with COI1.</text>
</comment>